<evidence type="ECO:0000256" key="8">
    <source>
        <dbReference type="PROSITE-ProRule" id="PRU00076"/>
    </source>
</evidence>
<evidence type="ECO:0000313" key="10">
    <source>
        <dbReference type="Proteomes" id="UP001152795"/>
    </source>
</evidence>
<evidence type="ECO:0000256" key="2">
    <source>
        <dbReference type="ARBA" id="ARBA00010147"/>
    </source>
</evidence>
<dbReference type="GO" id="GO:0046872">
    <property type="term" value="F:metal ion binding"/>
    <property type="evidence" value="ECO:0007669"/>
    <property type="project" value="UniProtKB-KW"/>
</dbReference>
<dbReference type="SUPFAM" id="SSF57196">
    <property type="entry name" value="EGF/Laminin"/>
    <property type="match status" value="1"/>
</dbReference>
<dbReference type="GO" id="GO:0042806">
    <property type="term" value="F:fucose binding"/>
    <property type="evidence" value="ECO:0007669"/>
    <property type="project" value="UniProtKB-ARBA"/>
</dbReference>
<dbReference type="SMART" id="SM00607">
    <property type="entry name" value="FTP"/>
    <property type="match status" value="1"/>
</dbReference>
<dbReference type="Gene3D" id="2.60.120.260">
    <property type="entry name" value="Galactose-binding domain-like"/>
    <property type="match status" value="1"/>
</dbReference>
<dbReference type="PANTHER" id="PTHR45713:SF6">
    <property type="entry name" value="F5_8 TYPE C DOMAIN-CONTAINING PROTEIN"/>
    <property type="match status" value="1"/>
</dbReference>
<keyword evidence="10" id="KW-1185">Reference proteome</keyword>
<dbReference type="AlphaFoldDB" id="A0A7D9IPC3"/>
<feature type="disulfide bond" evidence="8">
    <location>
        <begin position="64"/>
        <end position="73"/>
    </location>
</feature>
<dbReference type="SUPFAM" id="SSF49785">
    <property type="entry name" value="Galactose-binding domain-like"/>
    <property type="match status" value="1"/>
</dbReference>
<gene>
    <name evidence="9" type="ORF">PACLA_8A018399</name>
</gene>
<reference evidence="9" key="1">
    <citation type="submission" date="2020-04" db="EMBL/GenBank/DDBJ databases">
        <authorList>
            <person name="Alioto T."/>
            <person name="Alioto T."/>
            <person name="Gomez Garrido J."/>
        </authorList>
    </citation>
    <scope>NUCLEOTIDE SEQUENCE</scope>
    <source>
        <strain evidence="9">A484AB</strain>
    </source>
</reference>
<comment type="subunit">
    <text evidence="3">Homotrimer.</text>
</comment>
<dbReference type="InterPro" id="IPR051941">
    <property type="entry name" value="BG_Antigen-Binding_Lectin"/>
</dbReference>
<feature type="disulfide bond" evidence="8">
    <location>
        <begin position="41"/>
        <end position="51"/>
    </location>
</feature>
<dbReference type="GO" id="GO:0010185">
    <property type="term" value="P:regulation of cellular defense response"/>
    <property type="evidence" value="ECO:0007669"/>
    <property type="project" value="UniProtKB-ARBA"/>
</dbReference>
<keyword evidence="8" id="KW-0245">EGF-like domain</keyword>
<dbReference type="PANTHER" id="PTHR45713">
    <property type="entry name" value="FTP DOMAIN-CONTAINING PROTEIN"/>
    <property type="match status" value="1"/>
</dbReference>
<dbReference type="PROSITE" id="PS00022">
    <property type="entry name" value="EGF_1"/>
    <property type="match status" value="1"/>
</dbReference>
<evidence type="ECO:0000256" key="5">
    <source>
        <dbReference type="ARBA" id="ARBA00022734"/>
    </source>
</evidence>
<evidence type="ECO:0000256" key="7">
    <source>
        <dbReference type="ARBA" id="ARBA00023157"/>
    </source>
</evidence>
<comment type="caution">
    <text evidence="9">The sequence shown here is derived from an EMBL/GenBank/DDBJ whole genome shotgun (WGS) entry which is preliminary data.</text>
</comment>
<evidence type="ECO:0000256" key="3">
    <source>
        <dbReference type="ARBA" id="ARBA00011233"/>
    </source>
</evidence>
<proteinExistence type="inferred from homology"/>
<comment type="caution">
    <text evidence="8">Lacks conserved residue(s) required for the propagation of feature annotation.</text>
</comment>
<comment type="similarity">
    <text evidence="2">Belongs to the fucolectin family.</text>
</comment>
<keyword evidence="7 8" id="KW-1015">Disulfide bond</keyword>
<dbReference type="GO" id="GO:0001868">
    <property type="term" value="P:regulation of complement activation, lectin pathway"/>
    <property type="evidence" value="ECO:0007669"/>
    <property type="project" value="UniProtKB-ARBA"/>
</dbReference>
<dbReference type="Gene3D" id="2.10.25.10">
    <property type="entry name" value="Laminin"/>
    <property type="match status" value="1"/>
</dbReference>
<keyword evidence="6" id="KW-0106">Calcium</keyword>
<dbReference type="InterPro" id="IPR000742">
    <property type="entry name" value="EGF"/>
</dbReference>
<evidence type="ECO:0000256" key="1">
    <source>
        <dbReference type="ARBA" id="ARBA00002219"/>
    </source>
</evidence>
<keyword evidence="4" id="KW-0479">Metal-binding</keyword>
<dbReference type="SMART" id="SM00181">
    <property type="entry name" value="EGF"/>
    <property type="match status" value="1"/>
</dbReference>
<comment type="function">
    <text evidence="1">Acts as a defensive agent. Recognizes blood group fucosylated oligosaccharides including A, B, H and Lewis B-type antigens. Does not recognize Lewis A antigen and has low affinity for monovalent haptens.</text>
</comment>
<accession>A0A7D9IPC3</accession>
<dbReference type="OrthoDB" id="5979503at2759"/>
<dbReference type="PROSITE" id="PS50026">
    <property type="entry name" value="EGF_3"/>
    <property type="match status" value="1"/>
</dbReference>
<keyword evidence="5" id="KW-0430">Lectin</keyword>
<evidence type="ECO:0000256" key="4">
    <source>
        <dbReference type="ARBA" id="ARBA00022723"/>
    </source>
</evidence>
<dbReference type="Proteomes" id="UP001152795">
    <property type="component" value="Unassembled WGS sequence"/>
</dbReference>
<evidence type="ECO:0000256" key="6">
    <source>
        <dbReference type="ARBA" id="ARBA00022837"/>
    </source>
</evidence>
<evidence type="ECO:0000313" key="9">
    <source>
        <dbReference type="EMBL" id="CAB4012517.1"/>
    </source>
</evidence>
<name>A0A7D9IPC3_PARCT</name>
<dbReference type="InterPro" id="IPR006585">
    <property type="entry name" value="FTP1"/>
</dbReference>
<protein>
    <submittedName>
        <fullName evidence="9">Partial</fullName>
    </submittedName>
</protein>
<organism evidence="9 10">
    <name type="scientific">Paramuricea clavata</name>
    <name type="common">Red gorgonian</name>
    <name type="synonym">Violescent sea-whip</name>
    <dbReference type="NCBI Taxonomy" id="317549"/>
    <lineage>
        <taxon>Eukaryota</taxon>
        <taxon>Metazoa</taxon>
        <taxon>Cnidaria</taxon>
        <taxon>Anthozoa</taxon>
        <taxon>Octocorallia</taxon>
        <taxon>Malacalcyonacea</taxon>
        <taxon>Plexauridae</taxon>
        <taxon>Paramuricea</taxon>
    </lineage>
</organism>
<dbReference type="InterPro" id="IPR008979">
    <property type="entry name" value="Galactose-bd-like_sf"/>
</dbReference>
<dbReference type="Pfam" id="PF22633">
    <property type="entry name" value="F5_F8_type_C_2"/>
    <property type="match status" value="1"/>
</dbReference>
<dbReference type="EMBL" id="CACRXK020007541">
    <property type="protein sequence ID" value="CAB4012517.1"/>
    <property type="molecule type" value="Genomic_DNA"/>
</dbReference>
<sequence>MIDDEVNCQLTVTQQQRDGVIDAKAKKDWVLYQRQFIKDPCSPSPCFHGTCVVNTDRRNVTCKCFEKYEGKACETRIYDAKRNYALNKPTNASTRNDRSQRAVDGNTNVHGTVCYETWDEPVPHWWGVNFEEEIQVARVVITNRGDCCGVRLSNFGITIGNSLKENGLTNTACGENHLAVPQGQTKTFACSPPMKGQYLVIHSFLTDQRLGFCEVQAYAYP</sequence>